<evidence type="ECO:0000256" key="1">
    <source>
        <dbReference type="SAM" id="MobiDB-lite"/>
    </source>
</evidence>
<sequence>MTALSETQESPPSADRDTTRLRVVLLCDVNDGQQQRFLDAYEQIRHQVADIPGHISDQLCQSIEEPTKWLITSEWDSASRFLSWVDSAEHRELVKPLHGCVRDTRSLRFAIARETPEQPAGRSRAAAAQGRPAAAGPQPGGLVRHALTFTVKPGSEQDVAEILAGYRSPRARVDENTRLLRTSLFMHGNRVVRAVEVEGDLAAALRHVAQQPEVRAVEEAVNPYLEEPRDFADPASVRSFFARAALPAAHHAEAPAAAHGELRRRALLYPVRRGCAQVAAKLLAGHDDQAVQDPANPLVRSTVFQRDDVLVRMVDLRADLPEDPAVAAGVGRGPAAAELTHLLEPGEDLLLSTADGLKRFLADYDLALVTDRSSAQES</sequence>
<proteinExistence type="predicted"/>
<keyword evidence="4" id="KW-1185">Reference proteome</keyword>
<dbReference type="Pfam" id="PF03992">
    <property type="entry name" value="ABM"/>
    <property type="match status" value="1"/>
</dbReference>
<feature type="domain" description="ABM" evidence="2">
    <location>
        <begin position="21"/>
        <end position="115"/>
    </location>
</feature>
<dbReference type="OrthoDB" id="3553699at2"/>
<dbReference type="InterPro" id="IPR011008">
    <property type="entry name" value="Dimeric_a/b-barrel"/>
</dbReference>
<reference evidence="4" key="1">
    <citation type="submission" date="2018-07" db="EMBL/GenBank/DDBJ databases">
        <title>Streptacidiphilus bronchialis DSM 106435 chromosome.</title>
        <authorList>
            <person name="Batra D."/>
            <person name="Gulvik C.A."/>
        </authorList>
    </citation>
    <scope>NUCLEOTIDE SEQUENCE [LARGE SCALE GENOMIC DNA]</scope>
    <source>
        <strain evidence="4">DSM 106435</strain>
    </source>
</reference>
<dbReference type="Pfam" id="PF04486">
    <property type="entry name" value="SchA_CurD"/>
    <property type="match status" value="1"/>
</dbReference>
<dbReference type="Proteomes" id="UP000249340">
    <property type="component" value="Chromosome"/>
</dbReference>
<evidence type="ECO:0000259" key="2">
    <source>
        <dbReference type="PROSITE" id="PS51725"/>
    </source>
</evidence>
<evidence type="ECO:0000313" key="4">
    <source>
        <dbReference type="Proteomes" id="UP000249340"/>
    </source>
</evidence>
<accession>A0A345T485</accession>
<protein>
    <submittedName>
        <fullName evidence="3">TcmI family type II polyketide cyclase</fullName>
    </submittedName>
</protein>
<feature type="compositionally biased region" description="Low complexity" evidence="1">
    <location>
        <begin position="118"/>
        <end position="139"/>
    </location>
</feature>
<dbReference type="PROSITE" id="PS51725">
    <property type="entry name" value="ABM"/>
    <property type="match status" value="1"/>
</dbReference>
<gene>
    <name evidence="3" type="ORF">C7M71_028840</name>
</gene>
<dbReference type="InterPro" id="IPR007138">
    <property type="entry name" value="ABM_dom"/>
</dbReference>
<feature type="region of interest" description="Disordered" evidence="1">
    <location>
        <begin position="113"/>
        <end position="139"/>
    </location>
</feature>
<dbReference type="Gene3D" id="3.30.70.100">
    <property type="match status" value="1"/>
</dbReference>
<dbReference type="SUPFAM" id="SSF54909">
    <property type="entry name" value="Dimeric alpha+beta barrel"/>
    <property type="match status" value="1"/>
</dbReference>
<organism evidence="3 4">
    <name type="scientific">Peterkaempfera bronchialis</name>
    <dbReference type="NCBI Taxonomy" id="2126346"/>
    <lineage>
        <taxon>Bacteria</taxon>
        <taxon>Bacillati</taxon>
        <taxon>Actinomycetota</taxon>
        <taxon>Actinomycetes</taxon>
        <taxon>Kitasatosporales</taxon>
        <taxon>Streptomycetaceae</taxon>
        <taxon>Peterkaempfera</taxon>
    </lineage>
</organism>
<dbReference type="KEGG" id="stri:C7M71_028840"/>
<dbReference type="EMBL" id="CP031264">
    <property type="protein sequence ID" value="AXI80790.1"/>
    <property type="molecule type" value="Genomic_DNA"/>
</dbReference>
<dbReference type="InterPro" id="IPR007575">
    <property type="entry name" value="SchA_CurD-like"/>
</dbReference>
<evidence type="ECO:0000313" key="3">
    <source>
        <dbReference type="EMBL" id="AXI80790.1"/>
    </source>
</evidence>
<dbReference type="RefSeq" id="WP_111490860.1">
    <property type="nucleotide sequence ID" value="NZ_CP031264.1"/>
</dbReference>
<name>A0A345T485_9ACTN</name>
<dbReference type="AlphaFoldDB" id="A0A345T485"/>